<evidence type="ECO:0000313" key="1">
    <source>
        <dbReference type="EMBL" id="MEL0611455.1"/>
    </source>
</evidence>
<feature type="non-terminal residue" evidence="1">
    <location>
        <position position="1"/>
    </location>
</feature>
<dbReference type="Proteomes" id="UP001377160">
    <property type="component" value="Unassembled WGS sequence"/>
</dbReference>
<proteinExistence type="predicted"/>
<name>A0ABU9FZ17_9VIBR</name>
<feature type="non-terminal residue" evidence="1">
    <location>
        <position position="70"/>
    </location>
</feature>
<gene>
    <name evidence="1" type="ORF">V8Z71_24725</name>
</gene>
<accession>A0ABU9FZ17</accession>
<protein>
    <submittedName>
        <fullName evidence="1">Peptidase M3</fullName>
    </submittedName>
</protein>
<organism evidence="1 2">
    <name type="scientific">Vibrio echinoideorum</name>
    <dbReference type="NCBI Taxonomy" id="2100116"/>
    <lineage>
        <taxon>Bacteria</taxon>
        <taxon>Pseudomonadati</taxon>
        <taxon>Pseudomonadota</taxon>
        <taxon>Gammaproteobacteria</taxon>
        <taxon>Vibrionales</taxon>
        <taxon>Vibrionaceae</taxon>
        <taxon>Vibrio</taxon>
    </lineage>
</organism>
<reference evidence="1 2" key="1">
    <citation type="submission" date="2024-02" db="EMBL/GenBank/DDBJ databases">
        <title>Bacteria isolated from the canopy kelp, Nereocystis luetkeana.</title>
        <authorList>
            <person name="Pfister C.A."/>
            <person name="Younker I.T."/>
            <person name="Light S.H."/>
        </authorList>
    </citation>
    <scope>NUCLEOTIDE SEQUENCE [LARGE SCALE GENOMIC DNA]</scope>
    <source>
        <strain evidence="1 2">TI.1.15</strain>
    </source>
</reference>
<sequence length="70" mass="7790">MGISDDHDGSTLVQTQWTEFLSSAEQITAIQKHIDAIDEIQDLDEKESTLTGLNGWLATFRSHAIESEQS</sequence>
<comment type="caution">
    <text evidence="1">The sequence shown here is derived from an EMBL/GenBank/DDBJ whole genome shotgun (WGS) entry which is preliminary data.</text>
</comment>
<keyword evidence="2" id="KW-1185">Reference proteome</keyword>
<evidence type="ECO:0000313" key="2">
    <source>
        <dbReference type="Proteomes" id="UP001377160"/>
    </source>
</evidence>
<dbReference type="EMBL" id="JBANDX010000329">
    <property type="protein sequence ID" value="MEL0611455.1"/>
    <property type="molecule type" value="Genomic_DNA"/>
</dbReference>